<accession>A0AAV4ANN5</accession>
<evidence type="ECO:0000256" key="1">
    <source>
        <dbReference type="SAM" id="MobiDB-lite"/>
    </source>
</evidence>
<dbReference type="EMBL" id="BLXT01003952">
    <property type="protein sequence ID" value="GFO08173.1"/>
    <property type="molecule type" value="Genomic_DNA"/>
</dbReference>
<protein>
    <submittedName>
        <fullName evidence="2">Uncharacterized protein</fullName>
    </submittedName>
</protein>
<proteinExistence type="predicted"/>
<organism evidence="2 3">
    <name type="scientific">Plakobranchus ocellatus</name>
    <dbReference type="NCBI Taxonomy" id="259542"/>
    <lineage>
        <taxon>Eukaryota</taxon>
        <taxon>Metazoa</taxon>
        <taxon>Spiralia</taxon>
        <taxon>Lophotrochozoa</taxon>
        <taxon>Mollusca</taxon>
        <taxon>Gastropoda</taxon>
        <taxon>Heterobranchia</taxon>
        <taxon>Euthyneura</taxon>
        <taxon>Panpulmonata</taxon>
        <taxon>Sacoglossa</taxon>
        <taxon>Placobranchoidea</taxon>
        <taxon>Plakobranchidae</taxon>
        <taxon>Plakobranchus</taxon>
    </lineage>
</organism>
<comment type="caution">
    <text evidence="2">The sequence shown here is derived from an EMBL/GenBank/DDBJ whole genome shotgun (WGS) entry which is preliminary data.</text>
</comment>
<evidence type="ECO:0000313" key="2">
    <source>
        <dbReference type="EMBL" id="GFO08173.1"/>
    </source>
</evidence>
<name>A0AAV4ANN5_9GAST</name>
<keyword evidence="3" id="KW-1185">Reference proteome</keyword>
<dbReference type="AlphaFoldDB" id="A0AAV4ANN5"/>
<evidence type="ECO:0000313" key="3">
    <source>
        <dbReference type="Proteomes" id="UP000735302"/>
    </source>
</evidence>
<feature type="region of interest" description="Disordered" evidence="1">
    <location>
        <begin position="1"/>
        <end position="26"/>
    </location>
</feature>
<reference evidence="2 3" key="1">
    <citation type="journal article" date="2021" name="Elife">
        <title>Chloroplast acquisition without the gene transfer in kleptoplastic sea slugs, Plakobranchus ocellatus.</title>
        <authorList>
            <person name="Maeda T."/>
            <person name="Takahashi S."/>
            <person name="Yoshida T."/>
            <person name="Shimamura S."/>
            <person name="Takaki Y."/>
            <person name="Nagai Y."/>
            <person name="Toyoda A."/>
            <person name="Suzuki Y."/>
            <person name="Arimoto A."/>
            <person name="Ishii H."/>
            <person name="Satoh N."/>
            <person name="Nishiyama T."/>
            <person name="Hasebe M."/>
            <person name="Maruyama T."/>
            <person name="Minagawa J."/>
            <person name="Obokata J."/>
            <person name="Shigenobu S."/>
        </authorList>
    </citation>
    <scope>NUCLEOTIDE SEQUENCE [LARGE SCALE GENOMIC DNA]</scope>
</reference>
<sequence length="120" mass="13299">MRRSHSSAPATNSAQALEKPDNQGMSSEDVRMIKSVVLVCSIFISSQAPFLMYSTARLIYPEFDAETKFHFILAIFHYKMVSSLQALRQARTPVAELEPATERSQGGYDIHCATDAANSL</sequence>
<feature type="compositionally biased region" description="Polar residues" evidence="1">
    <location>
        <begin position="1"/>
        <end position="15"/>
    </location>
</feature>
<gene>
    <name evidence="2" type="ORF">PoB_003467800</name>
</gene>
<dbReference type="Proteomes" id="UP000735302">
    <property type="component" value="Unassembled WGS sequence"/>
</dbReference>